<dbReference type="PRINTS" id="PR00019">
    <property type="entry name" value="LEURICHRPT"/>
</dbReference>
<dbReference type="SMART" id="SM00369">
    <property type="entry name" value="LRR_TYP"/>
    <property type="match status" value="5"/>
</dbReference>
<proteinExistence type="predicted"/>
<dbReference type="InterPro" id="IPR050216">
    <property type="entry name" value="LRR_domain-containing"/>
</dbReference>
<dbReference type="Gene3D" id="3.80.10.10">
    <property type="entry name" value="Ribonuclease Inhibitor"/>
    <property type="match status" value="2"/>
</dbReference>
<evidence type="ECO:0000259" key="8">
    <source>
        <dbReference type="PROSITE" id="PS50017"/>
    </source>
</evidence>
<dbReference type="InterPro" id="IPR032675">
    <property type="entry name" value="LRR_dom_sf"/>
</dbReference>
<comment type="caution">
    <text evidence="9">The sequence shown here is derived from an EMBL/GenBank/DDBJ whole genome shotgun (WGS) entry which is preliminary data.</text>
</comment>
<dbReference type="InterPro" id="IPR056869">
    <property type="entry name" value="DD_LRRD1"/>
</dbReference>
<organism evidence="9 10">
    <name type="scientific">Chelydra serpentina</name>
    <name type="common">Snapping turtle</name>
    <name type="synonym">Testudo serpentina</name>
    <dbReference type="NCBI Taxonomy" id="8475"/>
    <lineage>
        <taxon>Eukaryota</taxon>
        <taxon>Metazoa</taxon>
        <taxon>Chordata</taxon>
        <taxon>Craniata</taxon>
        <taxon>Vertebrata</taxon>
        <taxon>Euteleostomi</taxon>
        <taxon>Archelosauria</taxon>
        <taxon>Testudinata</taxon>
        <taxon>Testudines</taxon>
        <taxon>Cryptodira</taxon>
        <taxon>Durocryptodira</taxon>
        <taxon>Americhelydia</taxon>
        <taxon>Chelydroidea</taxon>
        <taxon>Chelydridae</taxon>
        <taxon>Chelydra</taxon>
    </lineage>
</organism>
<dbReference type="SUPFAM" id="SSF47986">
    <property type="entry name" value="DEATH domain"/>
    <property type="match status" value="1"/>
</dbReference>
<dbReference type="InterPro" id="IPR055414">
    <property type="entry name" value="LRR_R13L4/SHOC2-like"/>
</dbReference>
<dbReference type="CDD" id="cd01670">
    <property type="entry name" value="Death"/>
    <property type="match status" value="1"/>
</dbReference>
<dbReference type="PANTHER" id="PTHR48051">
    <property type="match status" value="1"/>
</dbReference>
<dbReference type="FunFam" id="3.80.10.10:FF:000307">
    <property type="entry name" value="Leucine-rich repeats and death domain-containing 1"/>
    <property type="match status" value="1"/>
</dbReference>
<dbReference type="PROSITE" id="PS51450">
    <property type="entry name" value="LRR"/>
    <property type="match status" value="3"/>
</dbReference>
<dbReference type="GO" id="GO:0005737">
    <property type="term" value="C:cytoplasm"/>
    <property type="evidence" value="ECO:0007669"/>
    <property type="project" value="TreeGrafter"/>
</dbReference>
<dbReference type="Proteomes" id="UP000765507">
    <property type="component" value="Unassembled WGS sequence"/>
</dbReference>
<sequence>SRNKLSSFSGHLCRLTKLIYLDLSENEINSIPKEVSNMKYLQVLLLYHNKFVSFPRELCALNSLQTLDLSENQIQCIPSDICNLQVIKDLNLSNSQLVSFPSEICHLSSLEKLKLCQINGLKLTKLPEELSKLTCLRELDISHNALKEIPEGIGELKHLVILAANNNYISQLPKSVTSLSDLQQLNLSDQATVMLPSGLQHLQSLKDINVDGNPLIRPPQEVCKGKQLYTIVRYLESADERDGKILQKILKIISGNVSFENFEFFCQKLQFNNAEIKSLENNRTLVLEEKILQALESWKSENQALTPAEMIDQLIRILTMTGMHYLTNKVKALKLYTQSLKF</sequence>
<dbReference type="Pfam" id="PF23598">
    <property type="entry name" value="LRR_14"/>
    <property type="match status" value="1"/>
</dbReference>
<evidence type="ECO:0000256" key="1">
    <source>
        <dbReference type="ARBA" id="ARBA00022614"/>
    </source>
</evidence>
<evidence type="ECO:0000313" key="10">
    <source>
        <dbReference type="Proteomes" id="UP000765507"/>
    </source>
</evidence>
<evidence type="ECO:0000256" key="7">
    <source>
        <dbReference type="ARBA" id="ARBA00068118"/>
    </source>
</evidence>
<evidence type="ECO:0000256" key="3">
    <source>
        <dbReference type="ARBA" id="ARBA00023907"/>
    </source>
</evidence>
<dbReference type="Gene3D" id="1.10.533.10">
    <property type="entry name" value="Death Domain, Fas"/>
    <property type="match status" value="1"/>
</dbReference>
<feature type="non-terminal residue" evidence="9">
    <location>
        <position position="1"/>
    </location>
</feature>
<dbReference type="EMBL" id="JAHGAV010000145">
    <property type="protein sequence ID" value="KAG6930540.1"/>
    <property type="molecule type" value="Genomic_DNA"/>
</dbReference>
<dbReference type="OrthoDB" id="1055148at2759"/>
<keyword evidence="1" id="KW-0433">Leucine-rich repeat</keyword>
<evidence type="ECO:0000256" key="2">
    <source>
        <dbReference type="ARBA" id="ARBA00022737"/>
    </source>
</evidence>
<dbReference type="GO" id="GO:0007165">
    <property type="term" value="P:signal transduction"/>
    <property type="evidence" value="ECO:0007669"/>
    <property type="project" value="InterPro"/>
</dbReference>
<dbReference type="SUPFAM" id="SSF52058">
    <property type="entry name" value="L domain-like"/>
    <property type="match status" value="1"/>
</dbReference>
<dbReference type="InterPro" id="IPR003591">
    <property type="entry name" value="Leu-rich_rpt_typical-subtyp"/>
</dbReference>
<dbReference type="Pfam" id="PF00560">
    <property type="entry name" value="LRR_1"/>
    <property type="match status" value="1"/>
</dbReference>
<dbReference type="SMART" id="SM00365">
    <property type="entry name" value="LRR_SD22"/>
    <property type="match status" value="4"/>
</dbReference>
<gene>
    <name evidence="9" type="primary">LRRD1</name>
    <name evidence="9" type="ORF">G0U57_003529</name>
</gene>
<dbReference type="InterPro" id="IPR011029">
    <property type="entry name" value="DEATH-like_dom_sf"/>
</dbReference>
<evidence type="ECO:0000256" key="4">
    <source>
        <dbReference type="ARBA" id="ARBA00029588"/>
    </source>
</evidence>
<name>A0A8T1SPG7_CHESE</name>
<dbReference type="InterPro" id="IPR000488">
    <property type="entry name" value="Death_dom"/>
</dbReference>
<protein>
    <recommendedName>
        <fullName evidence="7">Leucine-rich repeat and death domain-containing protein 1</fullName>
    </recommendedName>
    <alternativeName>
        <fullName evidence="3">Leucine-rich repeat protein SHOC-2</fullName>
    </alternativeName>
    <alternativeName>
        <fullName evidence="6">Protein soc-2 homolog</fullName>
    </alternativeName>
    <alternativeName>
        <fullName evidence="4 5">protein Sur-8 homolog</fullName>
    </alternativeName>
</protein>
<keyword evidence="2" id="KW-0677">Repeat</keyword>
<evidence type="ECO:0000256" key="5">
    <source>
        <dbReference type="ARBA" id="ARBA00029998"/>
    </source>
</evidence>
<evidence type="ECO:0000313" key="9">
    <source>
        <dbReference type="EMBL" id="KAG6930540.1"/>
    </source>
</evidence>
<dbReference type="Pfam" id="PF24978">
    <property type="entry name" value="Death_Lrrd1"/>
    <property type="match status" value="1"/>
</dbReference>
<dbReference type="PANTHER" id="PTHR48051:SF54">
    <property type="entry name" value="LEUCINE-RICH REPEAT-CONTAINING PROTEIN"/>
    <property type="match status" value="1"/>
</dbReference>
<feature type="domain" description="Death" evidence="8">
    <location>
        <begin position="265"/>
        <end position="334"/>
    </location>
</feature>
<keyword evidence="10" id="KW-1185">Reference proteome</keyword>
<dbReference type="AlphaFoldDB" id="A0A8T1SPG7"/>
<accession>A0A8T1SPG7</accession>
<reference evidence="9 10" key="1">
    <citation type="journal article" date="2020" name="G3 (Bethesda)">
        <title>Draft Genome of the Common Snapping Turtle, Chelydra serpentina, a Model for Phenotypic Plasticity in Reptiles.</title>
        <authorList>
            <person name="Das D."/>
            <person name="Singh S.K."/>
            <person name="Bierstedt J."/>
            <person name="Erickson A."/>
            <person name="Galli G.L.J."/>
            <person name="Crossley D.A. 2nd"/>
            <person name="Rhen T."/>
        </authorList>
    </citation>
    <scope>NUCLEOTIDE SEQUENCE [LARGE SCALE GENOMIC DNA]</scope>
    <source>
        <strain evidence="9">KW</strain>
    </source>
</reference>
<evidence type="ECO:0000256" key="6">
    <source>
        <dbReference type="ARBA" id="ARBA00032455"/>
    </source>
</evidence>
<dbReference type="InterPro" id="IPR001611">
    <property type="entry name" value="Leu-rich_rpt"/>
</dbReference>
<dbReference type="PROSITE" id="PS50017">
    <property type="entry name" value="DEATH_DOMAIN"/>
    <property type="match status" value="1"/>
</dbReference>